<gene>
    <name evidence="2" type="ORF">BDFB_012700</name>
</gene>
<dbReference type="EMBL" id="QDEB01043570">
    <property type="protein sequence ID" value="RZC38399.1"/>
    <property type="molecule type" value="Genomic_DNA"/>
</dbReference>
<evidence type="ECO:0000313" key="3">
    <source>
        <dbReference type="Proteomes" id="UP000292052"/>
    </source>
</evidence>
<feature type="domain" description="Endonuclease/exonuclease/phosphatase" evidence="1">
    <location>
        <begin position="106"/>
        <end position="185"/>
    </location>
</feature>
<dbReference type="InterPro" id="IPR005135">
    <property type="entry name" value="Endo/exonuclease/phosphatase"/>
</dbReference>
<feature type="non-terminal residue" evidence="2">
    <location>
        <position position="1"/>
    </location>
</feature>
<dbReference type="Gene3D" id="3.60.10.10">
    <property type="entry name" value="Endonuclease/exonuclease/phosphatase"/>
    <property type="match status" value="1"/>
</dbReference>
<keyword evidence="3" id="KW-1185">Reference proteome</keyword>
<organism evidence="2 3">
    <name type="scientific">Asbolus verrucosus</name>
    <name type="common">Desert ironclad beetle</name>
    <dbReference type="NCBI Taxonomy" id="1661398"/>
    <lineage>
        <taxon>Eukaryota</taxon>
        <taxon>Metazoa</taxon>
        <taxon>Ecdysozoa</taxon>
        <taxon>Arthropoda</taxon>
        <taxon>Hexapoda</taxon>
        <taxon>Insecta</taxon>
        <taxon>Pterygota</taxon>
        <taxon>Neoptera</taxon>
        <taxon>Endopterygota</taxon>
        <taxon>Coleoptera</taxon>
        <taxon>Polyphaga</taxon>
        <taxon>Cucujiformia</taxon>
        <taxon>Tenebrionidae</taxon>
        <taxon>Pimeliinae</taxon>
        <taxon>Asbolus</taxon>
    </lineage>
</organism>
<evidence type="ECO:0000313" key="2">
    <source>
        <dbReference type="EMBL" id="RZC38399.1"/>
    </source>
</evidence>
<reference evidence="2 3" key="1">
    <citation type="submission" date="2017-03" db="EMBL/GenBank/DDBJ databases">
        <title>Genome of the blue death feigning beetle - Asbolus verrucosus.</title>
        <authorList>
            <person name="Rider S.D."/>
        </authorList>
    </citation>
    <scope>NUCLEOTIDE SEQUENCE [LARGE SCALE GENOMIC DNA]</scope>
    <source>
        <strain evidence="2">Butters</strain>
        <tissue evidence="2">Head and leg muscle</tissue>
    </source>
</reference>
<feature type="non-terminal residue" evidence="2">
    <location>
        <position position="248"/>
    </location>
</feature>
<dbReference type="Pfam" id="PF14529">
    <property type="entry name" value="Exo_endo_phos_2"/>
    <property type="match status" value="1"/>
</dbReference>
<protein>
    <submittedName>
        <fullName evidence="2">Exo endo phos 2 domain containing protein</fullName>
    </submittedName>
</protein>
<sequence length="248" mass="27812">PRDLNIKIDRMVKIRNNGVLLESSSNMDRLLSSTALKNVKLEARKPEKFWPRVTKHGASSDVSEEDTVGFTSEELEGTSTPEKWCSKAFKLKTGNSRVSNWVVELHPTAWKHLVPTVSDRKGPLLEELILANDLQILNVDGSPPTFESLNGKSFIDLTLAPTNFVARISDWEVLSDVSSSDHRPISFAIRCASPCDSSFPELSFVVRDFEEEEVLPQLAELTNHLLHRFPVLVAPRVIDQAIDEFYVG</sequence>
<dbReference type="SUPFAM" id="SSF56219">
    <property type="entry name" value="DNase I-like"/>
    <property type="match status" value="1"/>
</dbReference>
<dbReference type="OrthoDB" id="7391519at2759"/>
<dbReference type="GO" id="GO:0003824">
    <property type="term" value="F:catalytic activity"/>
    <property type="evidence" value="ECO:0007669"/>
    <property type="project" value="InterPro"/>
</dbReference>
<dbReference type="AlphaFoldDB" id="A0A482W117"/>
<comment type="caution">
    <text evidence="2">The sequence shown here is derived from an EMBL/GenBank/DDBJ whole genome shotgun (WGS) entry which is preliminary data.</text>
</comment>
<dbReference type="InterPro" id="IPR036691">
    <property type="entry name" value="Endo/exonu/phosph_ase_sf"/>
</dbReference>
<evidence type="ECO:0000259" key="1">
    <source>
        <dbReference type="Pfam" id="PF14529"/>
    </source>
</evidence>
<accession>A0A482W117</accession>
<proteinExistence type="predicted"/>
<dbReference type="Proteomes" id="UP000292052">
    <property type="component" value="Unassembled WGS sequence"/>
</dbReference>
<name>A0A482W117_ASBVE</name>